<organism evidence="3 4">
    <name type="scientific">Novosphingobium pokkalii</name>
    <dbReference type="NCBI Taxonomy" id="1770194"/>
    <lineage>
        <taxon>Bacteria</taxon>
        <taxon>Pseudomonadati</taxon>
        <taxon>Pseudomonadota</taxon>
        <taxon>Alphaproteobacteria</taxon>
        <taxon>Sphingomonadales</taxon>
        <taxon>Sphingomonadaceae</taxon>
        <taxon>Novosphingobium</taxon>
    </lineage>
</organism>
<dbReference type="RefSeq" id="WP_191323723.1">
    <property type="nucleotide sequence ID" value="NZ_BMZP01000005.1"/>
</dbReference>
<feature type="compositionally biased region" description="Basic and acidic residues" evidence="1">
    <location>
        <begin position="14"/>
        <end position="26"/>
    </location>
</feature>
<dbReference type="EMBL" id="JBHRYE010000012">
    <property type="protein sequence ID" value="MFC3671475.1"/>
    <property type="molecule type" value="Genomic_DNA"/>
</dbReference>
<dbReference type="Pfam" id="PF02310">
    <property type="entry name" value="B12-binding"/>
    <property type="match status" value="1"/>
</dbReference>
<name>A0ABV7V208_9SPHN</name>
<proteinExistence type="predicted"/>
<accession>A0ABV7V208</accession>
<feature type="compositionally biased region" description="Low complexity" evidence="1">
    <location>
        <begin position="1"/>
        <end position="11"/>
    </location>
</feature>
<dbReference type="InterPro" id="IPR006158">
    <property type="entry name" value="Cobalamin-bd"/>
</dbReference>
<evidence type="ECO:0000313" key="3">
    <source>
        <dbReference type="EMBL" id="MFC3671475.1"/>
    </source>
</evidence>
<reference evidence="4" key="1">
    <citation type="journal article" date="2019" name="Int. J. Syst. Evol. Microbiol.">
        <title>The Global Catalogue of Microorganisms (GCM) 10K type strain sequencing project: providing services to taxonomists for standard genome sequencing and annotation.</title>
        <authorList>
            <consortium name="The Broad Institute Genomics Platform"/>
            <consortium name="The Broad Institute Genome Sequencing Center for Infectious Disease"/>
            <person name="Wu L."/>
            <person name="Ma J."/>
        </authorList>
    </citation>
    <scope>NUCLEOTIDE SEQUENCE [LARGE SCALE GENOMIC DNA]</scope>
    <source>
        <strain evidence="4">KCTC 42224</strain>
    </source>
</reference>
<feature type="domain" description="B12-binding" evidence="2">
    <location>
        <begin position="172"/>
        <end position="304"/>
    </location>
</feature>
<dbReference type="SUPFAM" id="SSF52242">
    <property type="entry name" value="Cobalamin (vitamin B12)-binding domain"/>
    <property type="match status" value="1"/>
</dbReference>
<dbReference type="InterPro" id="IPR036724">
    <property type="entry name" value="Cobalamin-bd_sf"/>
</dbReference>
<evidence type="ECO:0000259" key="2">
    <source>
        <dbReference type="PROSITE" id="PS51332"/>
    </source>
</evidence>
<sequence length="309" mass="32592">MATVFGAGAAKRAGRGEGTTRTKDGRGAASGTPAAGKRDSIRACPPTAVDALISEQIIPRLLMAQAHGLMPRDMVAGTQAVDPAEAAKFASLPLELEADELLVLVEGILARGVSVESVFIDLLAPSARRLGQHWEDDDCDFVDVTMGLWRLQEVMREVTLRFPPPRAAPARPRAALFAPLPGDAHSFGALMVEEVFARAGWQTEVMIEPERKELLQHIADHSLDLVGLTISCDCPNAKLASLISAMRSVSRSPDLKILIGGRMVNANPALVASLVAEVGADGSAPDACGALDLAERLVPVQALVARFGA</sequence>
<comment type="caution">
    <text evidence="3">The sequence shown here is derived from an EMBL/GenBank/DDBJ whole genome shotgun (WGS) entry which is preliminary data.</text>
</comment>
<keyword evidence="4" id="KW-1185">Reference proteome</keyword>
<evidence type="ECO:0000313" key="4">
    <source>
        <dbReference type="Proteomes" id="UP001595683"/>
    </source>
</evidence>
<gene>
    <name evidence="3" type="ORF">ACFOOT_08555</name>
</gene>
<protein>
    <submittedName>
        <fullName evidence="3">B12-binding domain-containing protein</fullName>
    </submittedName>
</protein>
<dbReference type="PROSITE" id="PS51332">
    <property type="entry name" value="B12_BINDING"/>
    <property type="match status" value="1"/>
</dbReference>
<evidence type="ECO:0000256" key="1">
    <source>
        <dbReference type="SAM" id="MobiDB-lite"/>
    </source>
</evidence>
<dbReference type="Gene3D" id="3.40.50.280">
    <property type="entry name" value="Cobalamin-binding domain"/>
    <property type="match status" value="1"/>
</dbReference>
<feature type="region of interest" description="Disordered" evidence="1">
    <location>
        <begin position="1"/>
        <end position="41"/>
    </location>
</feature>
<dbReference type="Proteomes" id="UP001595683">
    <property type="component" value="Unassembled WGS sequence"/>
</dbReference>